<sequence>MRNSRYRCLQKWFQTYIDVKLIPVYLLLYAIYRNRKGISNFFRSWQHTFQQLAYALNNGSDCLLKATNDLKNYLQGNASEEVPASFIRLLRIFSSPDFATILRNISSGAAQGVCRELISRESDGRKKSSNVTRGPNERVASLVKLLEVFTTPSGEHLVSLIISTTVKEGLSAVFERYDREAAYALKKRRNGNNRTVEVGGSKKDKEQTDDFPPVVKALLDMALSDEGRKFMIDLAVAITATAVPLAIKSTQKRSGSLLGKFDRTHRADNSQMISTSLSTPENVRIAENLTSPTKKHEKSASFILPFFRKQNAEDLTCAVNDKQTRSNEQKSSRGTSAPGFLDKAAKFFGKSDSKCWTQENEQNNFHTPNSVIEMETCNTDISQPSVPEKLLQSLLKDHELLKELTKTASFEIIRSYLLTCSELDSQRAKTSSSSIGSLNFLYVGTLLRKMLMDFYFQWLRNGCIEPQWFFW</sequence>
<dbReference type="EMBL" id="BQMJ01000054">
    <property type="protein sequence ID" value="GJQ14339.1"/>
    <property type="molecule type" value="Genomic_DNA"/>
</dbReference>
<reference evidence="2" key="1">
    <citation type="journal article" date="2022" name="Proc. Natl. Acad. Sci. U.S.A.">
        <title>Life cycle and functional genomics of the unicellular red alga Galdieria for elucidating algal and plant evolution and industrial use.</title>
        <authorList>
            <person name="Hirooka S."/>
            <person name="Itabashi T."/>
            <person name="Ichinose T.M."/>
            <person name="Onuma R."/>
            <person name="Fujiwara T."/>
            <person name="Yamashita S."/>
            <person name="Jong L.W."/>
            <person name="Tomita R."/>
            <person name="Iwane A.H."/>
            <person name="Miyagishima S.Y."/>
        </authorList>
    </citation>
    <scope>NUCLEOTIDE SEQUENCE</scope>
    <source>
        <strain evidence="2">NBRC 102759</strain>
    </source>
</reference>
<organism evidence="2 3">
    <name type="scientific">Galdieria partita</name>
    <dbReference type="NCBI Taxonomy" id="83374"/>
    <lineage>
        <taxon>Eukaryota</taxon>
        <taxon>Rhodophyta</taxon>
        <taxon>Bangiophyceae</taxon>
        <taxon>Galdieriales</taxon>
        <taxon>Galdieriaceae</taxon>
        <taxon>Galdieria</taxon>
    </lineage>
</organism>
<dbReference type="OrthoDB" id="10325510at2759"/>
<protein>
    <submittedName>
        <fullName evidence="2">Uncharacterized protein</fullName>
    </submittedName>
</protein>
<keyword evidence="3" id="KW-1185">Reference proteome</keyword>
<comment type="caution">
    <text evidence="2">The sequence shown here is derived from an EMBL/GenBank/DDBJ whole genome shotgun (WGS) entry which is preliminary data.</text>
</comment>
<keyword evidence="1" id="KW-0812">Transmembrane</keyword>
<name>A0A9C7Q136_9RHOD</name>
<keyword evidence="1" id="KW-0472">Membrane</keyword>
<accession>A0A9C7Q136</accession>
<dbReference type="Proteomes" id="UP001061958">
    <property type="component" value="Unassembled WGS sequence"/>
</dbReference>
<gene>
    <name evidence="2" type="ORF">GpartN1_g6130.t1</name>
</gene>
<keyword evidence="1" id="KW-1133">Transmembrane helix</keyword>
<proteinExistence type="predicted"/>
<feature type="transmembrane region" description="Helical" evidence="1">
    <location>
        <begin position="12"/>
        <end position="32"/>
    </location>
</feature>
<reference evidence="2" key="2">
    <citation type="submission" date="2022-01" db="EMBL/GenBank/DDBJ databases">
        <authorList>
            <person name="Hirooka S."/>
            <person name="Miyagishima S.Y."/>
        </authorList>
    </citation>
    <scope>NUCLEOTIDE SEQUENCE</scope>
    <source>
        <strain evidence="2">NBRC 102759</strain>
    </source>
</reference>
<dbReference type="AlphaFoldDB" id="A0A9C7Q136"/>
<evidence type="ECO:0000313" key="2">
    <source>
        <dbReference type="EMBL" id="GJQ14339.1"/>
    </source>
</evidence>
<evidence type="ECO:0000313" key="3">
    <source>
        <dbReference type="Proteomes" id="UP001061958"/>
    </source>
</evidence>
<evidence type="ECO:0000256" key="1">
    <source>
        <dbReference type="SAM" id="Phobius"/>
    </source>
</evidence>